<evidence type="ECO:0000259" key="1">
    <source>
        <dbReference type="Pfam" id="PF02589"/>
    </source>
</evidence>
<dbReference type="EMBL" id="VUNN01000023">
    <property type="protein sequence ID" value="MSU07026.1"/>
    <property type="molecule type" value="Genomic_DNA"/>
</dbReference>
<dbReference type="AlphaFoldDB" id="A0A7X2TQZ9"/>
<dbReference type="InterPro" id="IPR037171">
    <property type="entry name" value="NagB/RpiA_transferase-like"/>
</dbReference>
<evidence type="ECO:0000313" key="3">
    <source>
        <dbReference type="Proteomes" id="UP000460549"/>
    </source>
</evidence>
<dbReference type="Pfam" id="PF02589">
    <property type="entry name" value="LUD_dom"/>
    <property type="match status" value="1"/>
</dbReference>
<sequence>MDANLKKIVDIRIKTVIRALEANNYVARFVESKEDALKLVDQIIPEGVLTATGGSATLNECGIIDLLKKKTNYADRNAQTTPEGRREAELAAYRANFYLASANAVTEHGEIYQVDGNSNRISALAYGPERVILVVGKNKIVKDLRSAVERVKRYAAPANATRFGKGCFCEKAGHCIQKDFDENHLMCAAHCGEDTICRNTLIMSKQKSNERITVIIVGEDLGY</sequence>
<accession>A0A7X2TQZ9</accession>
<dbReference type="PANTHER" id="PTHR36179">
    <property type="entry name" value="LUD_DOM DOMAIN-CONTAINING PROTEIN"/>
    <property type="match status" value="1"/>
</dbReference>
<dbReference type="PANTHER" id="PTHR36179:SF2">
    <property type="entry name" value="LUD DOMAIN-CONTAINING PROTEIN"/>
    <property type="match status" value="1"/>
</dbReference>
<keyword evidence="3" id="KW-1185">Reference proteome</keyword>
<reference evidence="2 3" key="1">
    <citation type="submission" date="2019-08" db="EMBL/GenBank/DDBJ databases">
        <title>In-depth cultivation of the pig gut microbiome towards novel bacterial diversity and tailored functional studies.</title>
        <authorList>
            <person name="Wylensek D."/>
            <person name="Hitch T.C.A."/>
            <person name="Clavel T."/>
        </authorList>
    </citation>
    <scope>NUCLEOTIDE SEQUENCE [LARGE SCALE GENOMIC DNA]</scope>
    <source>
        <strain evidence="2 3">NM-380-WT-3C1</strain>
    </source>
</reference>
<dbReference type="Gene3D" id="3.40.50.10420">
    <property type="entry name" value="NagB/RpiA/CoA transferase-like"/>
    <property type="match status" value="1"/>
</dbReference>
<dbReference type="InterPro" id="IPR024185">
    <property type="entry name" value="FTHF_cligase-like_sf"/>
</dbReference>
<organism evidence="2 3">
    <name type="scientific">Bullifex porci</name>
    <dbReference type="NCBI Taxonomy" id="2606638"/>
    <lineage>
        <taxon>Bacteria</taxon>
        <taxon>Pseudomonadati</taxon>
        <taxon>Spirochaetota</taxon>
        <taxon>Spirochaetia</taxon>
        <taxon>Spirochaetales</taxon>
        <taxon>Spirochaetaceae</taxon>
        <taxon>Bullifex</taxon>
    </lineage>
</organism>
<dbReference type="Proteomes" id="UP000460549">
    <property type="component" value="Unassembled WGS sequence"/>
</dbReference>
<name>A0A7X2TQZ9_9SPIO</name>
<dbReference type="RefSeq" id="WP_154426382.1">
    <property type="nucleotide sequence ID" value="NZ_JAQYGB010000043.1"/>
</dbReference>
<proteinExistence type="predicted"/>
<gene>
    <name evidence="2" type="ORF">FYJ80_09635</name>
</gene>
<dbReference type="SUPFAM" id="SSF100950">
    <property type="entry name" value="NagB/RpiA/CoA transferase-like"/>
    <property type="match status" value="1"/>
</dbReference>
<comment type="caution">
    <text evidence="2">The sequence shown here is derived from an EMBL/GenBank/DDBJ whole genome shotgun (WGS) entry which is preliminary data.</text>
</comment>
<protein>
    <submittedName>
        <fullName evidence="2">Lactate utilization protein</fullName>
    </submittedName>
</protein>
<feature type="domain" description="LUD" evidence="1">
    <location>
        <begin position="14"/>
        <end position="217"/>
    </location>
</feature>
<dbReference type="InterPro" id="IPR003741">
    <property type="entry name" value="LUD_dom"/>
</dbReference>
<evidence type="ECO:0000313" key="2">
    <source>
        <dbReference type="EMBL" id="MSU07026.1"/>
    </source>
</evidence>